<reference evidence="2" key="1">
    <citation type="submission" date="2016-04" db="EMBL/GenBank/DDBJ databases">
        <title>Draft genome sequence of Paludibacter jiangxiensis strain NM7.</title>
        <authorList>
            <person name="Qiu Y."/>
            <person name="Matsuura N."/>
            <person name="Ohashi A."/>
            <person name="Tourlousse M.D."/>
            <person name="Sekiguchi Y."/>
        </authorList>
    </citation>
    <scope>NUCLEOTIDE SEQUENCE [LARGE SCALE GENOMIC DNA]</scope>
    <source>
        <strain evidence="2">NM7</strain>
    </source>
</reference>
<protein>
    <recommendedName>
        <fullName evidence="3">DUF4251 domain-containing protein</fullName>
    </recommendedName>
</protein>
<name>A0A161LD33_9BACT</name>
<evidence type="ECO:0008006" key="3">
    <source>
        <dbReference type="Google" id="ProtNLM"/>
    </source>
</evidence>
<comment type="caution">
    <text evidence="1">The sequence shown here is derived from an EMBL/GenBank/DDBJ whole genome shotgun (WGS) entry which is preliminary data.</text>
</comment>
<dbReference type="STRING" id="681398.PJIAN_1544"/>
<gene>
    <name evidence="1" type="ORF">PJIAN_1544</name>
</gene>
<accession>A0A161LD33</accession>
<dbReference type="OrthoDB" id="1097715at2"/>
<dbReference type="RefSeq" id="WP_068701764.1">
    <property type="nucleotide sequence ID" value="NZ_BDCR01000001.1"/>
</dbReference>
<dbReference type="Pfam" id="PF14059">
    <property type="entry name" value="DUF4251"/>
    <property type="match status" value="1"/>
</dbReference>
<dbReference type="EMBL" id="BDCR01000001">
    <property type="protein sequence ID" value="GAT61955.1"/>
    <property type="molecule type" value="Genomic_DNA"/>
</dbReference>
<reference evidence="2" key="2">
    <citation type="journal article" date="2017" name="Genome Announc.">
        <title>Draft genome sequence of Paludibacter jiangxiensis NM7(T), a propionate-producing fermentative bacterium.</title>
        <authorList>
            <person name="Qiu Y.-L."/>
            <person name="Tourlousse D.M."/>
            <person name="Matsuura N."/>
            <person name="Ohashi A."/>
            <person name="Sekiguchi Y."/>
        </authorList>
    </citation>
    <scope>NUCLEOTIDE SEQUENCE [LARGE SCALE GENOMIC DNA]</scope>
    <source>
        <strain evidence="2">NM7</strain>
    </source>
</reference>
<dbReference type="Proteomes" id="UP000076586">
    <property type="component" value="Unassembled WGS sequence"/>
</dbReference>
<proteinExistence type="predicted"/>
<organism evidence="1 2">
    <name type="scientific">Paludibacter jiangxiensis</name>
    <dbReference type="NCBI Taxonomy" id="681398"/>
    <lineage>
        <taxon>Bacteria</taxon>
        <taxon>Pseudomonadati</taxon>
        <taxon>Bacteroidota</taxon>
        <taxon>Bacteroidia</taxon>
        <taxon>Bacteroidales</taxon>
        <taxon>Paludibacteraceae</taxon>
        <taxon>Paludibacter</taxon>
    </lineage>
</organism>
<dbReference type="AlphaFoldDB" id="A0A161LD33"/>
<sequence length="164" mass="18427">MKTKFFLVMGLLVFAGIVWSQNESRQSKAAAKEAKVKKAVETERYRLILDQARPMRGNMIPLTSEYTLTIAQDSAISYLPYFGRAYSAPIGSEGGIKFSEPVLEKKTTFNAKNKSFTVSFKVRAKEDTYRFFVSIWLNGTTTVSVTSNNRQAIDFSGTIELPDK</sequence>
<dbReference type="InterPro" id="IPR025347">
    <property type="entry name" value="DUF4251"/>
</dbReference>
<evidence type="ECO:0000313" key="1">
    <source>
        <dbReference type="EMBL" id="GAT61955.1"/>
    </source>
</evidence>
<dbReference type="Gene3D" id="2.40.128.410">
    <property type="match status" value="1"/>
</dbReference>
<evidence type="ECO:0000313" key="2">
    <source>
        <dbReference type="Proteomes" id="UP000076586"/>
    </source>
</evidence>
<keyword evidence="2" id="KW-1185">Reference proteome</keyword>